<sequence length="83" mass="9080">MNVNYFRKLASIVAAVEGNHGVTWSEDDGETSDRGTLRRINYQSEDVLSGVVEITSRTGVERSIPLTTAVALAEAGMFYTRAK</sequence>
<dbReference type="Proteomes" id="UP000280547">
    <property type="component" value="Segment"/>
</dbReference>
<dbReference type="GeneID" id="70080919"/>
<dbReference type="EMBL" id="MH976515">
    <property type="protein sequence ID" value="AYR03271.1"/>
    <property type="molecule type" value="Genomic_DNA"/>
</dbReference>
<name>A0A3G3M9Y6_9CAUD</name>
<gene>
    <name evidence="1" type="primary">136</name>
    <name evidence="1" type="ORF">SEA_OCTOBIEN14_136</name>
</gene>
<evidence type="ECO:0000313" key="1">
    <source>
        <dbReference type="EMBL" id="AYR03271.1"/>
    </source>
</evidence>
<proteinExistence type="predicted"/>
<accession>A0A3G3M9Y6</accession>
<protein>
    <submittedName>
        <fullName evidence="1">Uncharacterized protein</fullName>
    </submittedName>
</protein>
<organism evidence="1 2">
    <name type="scientific">Gordonia phage Octobien14</name>
    <dbReference type="NCBI Taxonomy" id="2483673"/>
    <lineage>
        <taxon>Viruses</taxon>
        <taxon>Duplodnaviria</taxon>
        <taxon>Heunggongvirae</taxon>
        <taxon>Uroviricota</taxon>
        <taxon>Caudoviricetes</taxon>
        <taxon>Deeyouvirinae</taxon>
        <taxon>Octobienvirus</taxon>
        <taxon>Octobienvirus octobien14</taxon>
    </lineage>
</organism>
<evidence type="ECO:0000313" key="2">
    <source>
        <dbReference type="Proteomes" id="UP000280547"/>
    </source>
</evidence>
<dbReference type="KEGG" id="vg:70080919"/>
<keyword evidence="2" id="KW-1185">Reference proteome</keyword>
<reference evidence="1 2" key="1">
    <citation type="submission" date="2018-09" db="EMBL/GenBank/DDBJ databases">
        <authorList>
            <person name="Amanuel B.M."/>
            <person name="Anspach C.J."/>
            <person name="Chiquito R.J."/>
            <person name="Gales J.M."/>
            <person name="Hall T."/>
            <person name="Hotaki K."/>
            <person name="Lozano B."/>
            <person name="Mugisha B."/>
            <person name="Fogarty M.P."/>
            <person name="Leadon S.A."/>
            <person name="Molloy S.D."/>
            <person name="Garlena R.A."/>
            <person name="Russell D.A."/>
            <person name="Pope W.H."/>
            <person name="Jacobs-Sera D."/>
            <person name="Hatfull G.F."/>
        </authorList>
    </citation>
    <scope>NUCLEOTIDE SEQUENCE [LARGE SCALE GENOMIC DNA]</scope>
</reference>
<dbReference type="RefSeq" id="YP_010246375.1">
    <property type="nucleotide sequence ID" value="NC_060134.1"/>
</dbReference>